<name>A0A9X3UPJ5_PASMD</name>
<organism evidence="1 2">
    <name type="scientific">Pasteurella multocida</name>
    <dbReference type="NCBI Taxonomy" id="747"/>
    <lineage>
        <taxon>Bacteria</taxon>
        <taxon>Pseudomonadati</taxon>
        <taxon>Pseudomonadota</taxon>
        <taxon>Gammaproteobacteria</taxon>
        <taxon>Pasteurellales</taxon>
        <taxon>Pasteurellaceae</taxon>
        <taxon>Pasteurella</taxon>
    </lineage>
</organism>
<gene>
    <name evidence="1" type="ORF">NM948_03435</name>
</gene>
<proteinExistence type="predicted"/>
<dbReference type="EMBL" id="JANJHC010000005">
    <property type="protein sequence ID" value="MDA5622603.1"/>
    <property type="molecule type" value="Genomic_DNA"/>
</dbReference>
<evidence type="ECO:0000313" key="2">
    <source>
        <dbReference type="Proteomes" id="UP001145481"/>
    </source>
</evidence>
<sequence length="131" mass="15149">MRIHVFMLGDISFIETVSNYQTPKQQSKRTVSDTNGIAINVNGIFNSRSNEVRMPLINIQLKYSPINKAVAIPLDEIDHDINTLEHVLQLVHHARREHINYHNKNKRYDKETDKEILTQVETNQNSTAPCQ</sequence>
<dbReference type="RefSeq" id="WP_195188765.1">
    <property type="nucleotide sequence ID" value="NZ_JADMLJ010000019.1"/>
</dbReference>
<comment type="caution">
    <text evidence="1">The sequence shown here is derived from an EMBL/GenBank/DDBJ whole genome shotgun (WGS) entry which is preliminary data.</text>
</comment>
<protein>
    <submittedName>
        <fullName evidence="1">Uncharacterized protein</fullName>
    </submittedName>
</protein>
<reference evidence="1" key="1">
    <citation type="submission" date="2022-07" db="EMBL/GenBank/DDBJ databases">
        <title>Genome-based characterization of novel serogroup A variants of Pasteurella multocida.</title>
        <authorList>
            <person name="Prajapati A."/>
            <person name="Yogisharadhya R."/>
            <person name="Mohanty N."/>
            <person name="Chanda M."/>
            <person name="Mendem S.K."/>
            <person name="Siddaramappa S."/>
            <person name="Shivachandra S.B."/>
        </authorList>
    </citation>
    <scope>NUCLEOTIDE SEQUENCE</scope>
    <source>
        <strain evidence="1">NIVEDIPm19</strain>
    </source>
</reference>
<dbReference type="AlphaFoldDB" id="A0A9X3UPJ5"/>
<evidence type="ECO:0000313" key="1">
    <source>
        <dbReference type="EMBL" id="MDA5622603.1"/>
    </source>
</evidence>
<dbReference type="Proteomes" id="UP001145481">
    <property type="component" value="Unassembled WGS sequence"/>
</dbReference>
<accession>A0A9X3UPJ5</accession>